<feature type="signal peptide" evidence="2">
    <location>
        <begin position="1"/>
        <end position="20"/>
    </location>
</feature>
<evidence type="ECO:0000256" key="2">
    <source>
        <dbReference type="SAM" id="SignalP"/>
    </source>
</evidence>
<evidence type="ECO:0000256" key="1">
    <source>
        <dbReference type="SAM" id="MobiDB-lite"/>
    </source>
</evidence>
<sequence length="372" mass="40480">MARRTRFLFWLLACGLTLVACNGGGDASDPGVIGGDAINGDIFITAAGPLCAQREMGGNCVQPTSSSTDELALHKAMTDPDPKSPMINFDISGFIIESPLTKGGQGSIDMSYSSYGLARRHVQAGRNSFIVDGRRYGNANHLRNTDIYYTREQGGGGAYFTFNEEMGHNPAWDFSFVEGEGVTNKKGGAGWYARLGLLTDQTDAPRTRKVTYVGAYYSLSGTAKDLNENGTDVLNIGVTYEAELDLHTGSLSGVSIDYTDPKAQRHTRLKLPDLTFKHSRLYGLSKTQRIDIEIDGPGEDLRPGAPHPDTPRTRHDFTIEALEGEILGKQASLIHLVGGGPKGIFQIMLYRKELFELMDNPVINFPLTPAKP</sequence>
<protein>
    <recommendedName>
        <fullName evidence="5">Lipoprotein</fullName>
    </recommendedName>
</protein>
<organism evidence="3 4">
    <name type="scientific">Verminephrobacter aporrectodeae subsp. tuberculatae</name>
    <dbReference type="NCBI Taxonomy" id="1110392"/>
    <lineage>
        <taxon>Bacteria</taxon>
        <taxon>Pseudomonadati</taxon>
        <taxon>Pseudomonadota</taxon>
        <taxon>Betaproteobacteria</taxon>
        <taxon>Burkholderiales</taxon>
        <taxon>Comamonadaceae</taxon>
        <taxon>Verminephrobacter</taxon>
    </lineage>
</organism>
<feature type="region of interest" description="Disordered" evidence="1">
    <location>
        <begin position="294"/>
        <end position="313"/>
    </location>
</feature>
<keyword evidence="4" id="KW-1185">Reference proteome</keyword>
<accession>A0ABT3KQA2</accession>
<dbReference type="RefSeq" id="WP_265280961.1">
    <property type="nucleotide sequence ID" value="NZ_QZCW01000001.1"/>
</dbReference>
<evidence type="ECO:0000313" key="4">
    <source>
        <dbReference type="Proteomes" id="UP001208935"/>
    </source>
</evidence>
<name>A0ABT3KQA2_9BURK</name>
<feature type="chain" id="PRO_5047019118" description="Lipoprotein" evidence="2">
    <location>
        <begin position="21"/>
        <end position="372"/>
    </location>
</feature>
<dbReference type="PROSITE" id="PS51257">
    <property type="entry name" value="PROKAR_LIPOPROTEIN"/>
    <property type="match status" value="1"/>
</dbReference>
<evidence type="ECO:0000313" key="3">
    <source>
        <dbReference type="EMBL" id="MCW5320104.1"/>
    </source>
</evidence>
<keyword evidence="2" id="KW-0732">Signal</keyword>
<dbReference type="Proteomes" id="UP001208935">
    <property type="component" value="Unassembled WGS sequence"/>
</dbReference>
<gene>
    <name evidence="3" type="ORF">D5039_02595</name>
</gene>
<proteinExistence type="predicted"/>
<evidence type="ECO:0008006" key="5">
    <source>
        <dbReference type="Google" id="ProtNLM"/>
    </source>
</evidence>
<reference evidence="4" key="1">
    <citation type="submission" date="2023-07" db="EMBL/GenBank/DDBJ databases">
        <title>Verminephrobacter genomes.</title>
        <authorList>
            <person name="Lund M.B."/>
        </authorList>
    </citation>
    <scope>NUCLEOTIDE SEQUENCE [LARGE SCALE GENOMIC DNA]</scope>
    <source>
        <strain evidence="4">AtM5-05</strain>
    </source>
</reference>
<dbReference type="EMBL" id="QZCW01000001">
    <property type="protein sequence ID" value="MCW5320104.1"/>
    <property type="molecule type" value="Genomic_DNA"/>
</dbReference>
<comment type="caution">
    <text evidence="3">The sequence shown here is derived from an EMBL/GenBank/DDBJ whole genome shotgun (WGS) entry which is preliminary data.</text>
</comment>